<dbReference type="RefSeq" id="WP_092375993.1">
    <property type="nucleotide sequence ID" value="NZ_FORX01000012.1"/>
</dbReference>
<keyword evidence="3" id="KW-1185">Reference proteome</keyword>
<accession>A0A1I3W8N1</accession>
<evidence type="ECO:0000313" key="3">
    <source>
        <dbReference type="Proteomes" id="UP000198635"/>
    </source>
</evidence>
<dbReference type="OrthoDB" id="5419884at2"/>
<sequence length="195" mass="22165">MRNFTISACLLLMLSVSSQILAAGLTPPRGYYAQLEFIHQGQSLSFGPFIGYYFKPQQGDDVTRLTFVCYNEGQFYTDQLPDGTLLYRGEAVLSTLERVRQLPRSEQRITPLFFADAPPAWVQQRPTPQEEYLHFHSAYDQSGAVYSGYWLRHEPVTAFSYNMGGRLSEDSPLLHQAKPGDAQNFPRIIEFDKGP</sequence>
<dbReference type="Proteomes" id="UP000198635">
    <property type="component" value="Unassembled WGS sequence"/>
</dbReference>
<dbReference type="AlphaFoldDB" id="A0A1I3W8N1"/>
<organism evidence="2 3">
    <name type="scientific">Desulfomicrobium apsheronum</name>
    <dbReference type="NCBI Taxonomy" id="52560"/>
    <lineage>
        <taxon>Bacteria</taxon>
        <taxon>Pseudomonadati</taxon>
        <taxon>Thermodesulfobacteriota</taxon>
        <taxon>Desulfovibrionia</taxon>
        <taxon>Desulfovibrionales</taxon>
        <taxon>Desulfomicrobiaceae</taxon>
        <taxon>Desulfomicrobium</taxon>
    </lineage>
</organism>
<feature type="chain" id="PRO_5011681743" evidence="1">
    <location>
        <begin position="23"/>
        <end position="195"/>
    </location>
</feature>
<feature type="signal peptide" evidence="1">
    <location>
        <begin position="1"/>
        <end position="22"/>
    </location>
</feature>
<evidence type="ECO:0000313" key="2">
    <source>
        <dbReference type="EMBL" id="SFK03948.1"/>
    </source>
</evidence>
<name>A0A1I3W8N1_9BACT</name>
<evidence type="ECO:0000256" key="1">
    <source>
        <dbReference type="SAM" id="SignalP"/>
    </source>
</evidence>
<gene>
    <name evidence="2" type="ORF">SAMN04488082_11293</name>
</gene>
<keyword evidence="1" id="KW-0732">Signal</keyword>
<proteinExistence type="predicted"/>
<reference evidence="3" key="1">
    <citation type="submission" date="2016-10" db="EMBL/GenBank/DDBJ databases">
        <authorList>
            <person name="Varghese N."/>
            <person name="Submissions S."/>
        </authorList>
    </citation>
    <scope>NUCLEOTIDE SEQUENCE [LARGE SCALE GENOMIC DNA]</scope>
    <source>
        <strain evidence="3">DSM 5918</strain>
    </source>
</reference>
<protein>
    <submittedName>
        <fullName evidence="2">Uncharacterized protein</fullName>
    </submittedName>
</protein>
<dbReference type="EMBL" id="FORX01000012">
    <property type="protein sequence ID" value="SFK03948.1"/>
    <property type="molecule type" value="Genomic_DNA"/>
</dbReference>
<dbReference type="STRING" id="52560.SAMN04488082_11293"/>